<feature type="domain" description="Reverse transcriptase" evidence="1">
    <location>
        <begin position="1"/>
        <end position="134"/>
    </location>
</feature>
<dbReference type="InterPro" id="IPR043128">
    <property type="entry name" value="Rev_trsase/Diguanyl_cyclase"/>
</dbReference>
<comment type="caution">
    <text evidence="2">The sequence shown here is derived from an EMBL/GenBank/DDBJ whole genome shotgun (WGS) entry which is preliminary data.</text>
</comment>
<sequence>MEWSSVLSSRSRLAKFAFSNMKKAEAITDSRQRFISQEFAEVVDGELGTSKYAKVTLKLKADAIPSHSRPLPVPMVVSNVFIFQDDILVGHEEGENHLNILRLVFEKLAKAGLKVNVEKCKFLQDEIKYLGFVLTKHGLSKDMDKV</sequence>
<organism evidence="2 3">
    <name type="scientific">Ignelater luminosus</name>
    <name type="common">Cucubano</name>
    <name type="synonym">Pyrophorus luminosus</name>
    <dbReference type="NCBI Taxonomy" id="2038154"/>
    <lineage>
        <taxon>Eukaryota</taxon>
        <taxon>Metazoa</taxon>
        <taxon>Ecdysozoa</taxon>
        <taxon>Arthropoda</taxon>
        <taxon>Hexapoda</taxon>
        <taxon>Insecta</taxon>
        <taxon>Pterygota</taxon>
        <taxon>Neoptera</taxon>
        <taxon>Endopterygota</taxon>
        <taxon>Coleoptera</taxon>
        <taxon>Polyphaga</taxon>
        <taxon>Elateriformia</taxon>
        <taxon>Elateroidea</taxon>
        <taxon>Elateridae</taxon>
        <taxon>Agrypninae</taxon>
        <taxon>Pyrophorini</taxon>
        <taxon>Ignelater</taxon>
    </lineage>
</organism>
<dbReference type="OrthoDB" id="6765319at2759"/>
<evidence type="ECO:0000313" key="3">
    <source>
        <dbReference type="Proteomes" id="UP000801492"/>
    </source>
</evidence>
<evidence type="ECO:0000259" key="1">
    <source>
        <dbReference type="PROSITE" id="PS50878"/>
    </source>
</evidence>
<dbReference type="PANTHER" id="PTHR37984">
    <property type="entry name" value="PROTEIN CBG26694"/>
    <property type="match status" value="1"/>
</dbReference>
<dbReference type="Proteomes" id="UP000801492">
    <property type="component" value="Unassembled WGS sequence"/>
</dbReference>
<dbReference type="InterPro" id="IPR000477">
    <property type="entry name" value="RT_dom"/>
</dbReference>
<dbReference type="EMBL" id="VTPC01090429">
    <property type="protein sequence ID" value="KAF2883406.1"/>
    <property type="molecule type" value="Genomic_DNA"/>
</dbReference>
<dbReference type="Pfam" id="PF00078">
    <property type="entry name" value="RVT_1"/>
    <property type="match status" value="1"/>
</dbReference>
<dbReference type="GO" id="GO:0071897">
    <property type="term" value="P:DNA biosynthetic process"/>
    <property type="evidence" value="ECO:0007669"/>
    <property type="project" value="UniProtKB-ARBA"/>
</dbReference>
<gene>
    <name evidence="2" type="ORF">ILUMI_22769</name>
</gene>
<accession>A0A8K0CDT3</accession>
<dbReference type="AlphaFoldDB" id="A0A8K0CDT3"/>
<keyword evidence="3" id="KW-1185">Reference proteome</keyword>
<name>A0A8K0CDT3_IGNLU</name>
<reference evidence="2" key="1">
    <citation type="submission" date="2019-08" db="EMBL/GenBank/DDBJ databases">
        <title>The genome of the North American firefly Photinus pyralis.</title>
        <authorList>
            <consortium name="Photinus pyralis genome working group"/>
            <person name="Fallon T.R."/>
            <person name="Sander Lower S.E."/>
            <person name="Weng J.-K."/>
        </authorList>
    </citation>
    <scope>NUCLEOTIDE SEQUENCE</scope>
    <source>
        <strain evidence="2">TRF0915ILg1</strain>
        <tissue evidence="2">Whole body</tissue>
    </source>
</reference>
<dbReference type="PROSITE" id="PS50878">
    <property type="entry name" value="RT_POL"/>
    <property type="match status" value="1"/>
</dbReference>
<dbReference type="InterPro" id="IPR050951">
    <property type="entry name" value="Retrovirus_Pol_polyprotein"/>
</dbReference>
<evidence type="ECO:0000313" key="2">
    <source>
        <dbReference type="EMBL" id="KAF2883406.1"/>
    </source>
</evidence>
<dbReference type="SUPFAM" id="SSF56672">
    <property type="entry name" value="DNA/RNA polymerases"/>
    <property type="match status" value="1"/>
</dbReference>
<proteinExistence type="predicted"/>
<dbReference type="PANTHER" id="PTHR37984:SF5">
    <property type="entry name" value="PROTEIN NYNRIN-LIKE"/>
    <property type="match status" value="1"/>
</dbReference>
<dbReference type="Gene3D" id="3.30.70.270">
    <property type="match status" value="1"/>
</dbReference>
<protein>
    <recommendedName>
        <fullName evidence="1">Reverse transcriptase domain-containing protein</fullName>
    </recommendedName>
</protein>
<dbReference type="InterPro" id="IPR043502">
    <property type="entry name" value="DNA/RNA_pol_sf"/>
</dbReference>